<dbReference type="InterPro" id="IPR036396">
    <property type="entry name" value="Cyt_P450_sf"/>
</dbReference>
<evidence type="ECO:0000256" key="14">
    <source>
        <dbReference type="RuleBase" id="RU000461"/>
    </source>
</evidence>
<evidence type="ECO:0000256" key="10">
    <source>
        <dbReference type="ARBA" id="ARBA00023004"/>
    </source>
</evidence>
<dbReference type="PRINTS" id="PR00385">
    <property type="entry name" value="P450"/>
</dbReference>
<evidence type="ECO:0000256" key="12">
    <source>
        <dbReference type="ARBA" id="ARBA00023136"/>
    </source>
</evidence>
<sequence length="377" mass="42395">MEITYGHRIETDEDPYLNLAREVDRMLNGSGNPGASPVDFFPILRHLPAWFPGAWFIRYGEENRPKTELMKDYGFNEVCRKMSAGTAEISFLSMHLEQLIREGRDTEEERLRMRSAAFHLYGGDASRIFISEDDSADLNYLSAGGETTWNSTETFILAMLVHPEAQKKAHAELDRVVGSGRLPDFSDRETLPYIDCIVQETLRYVCDTNQISIRTSDFSDAHVVPFPNGRRYLVAPLGIPHRVMSDDVYRGMFIPKGSTIIANAACISMDEAVYHNPTAFFPERFLPKPEGHGEPYPELAFGFGRRICPGRHLADASIWIAVASILSVFDILPAKDDSGNDIIPTPQFRTVVTSHPKPFKCIIRPRSAQARALIEAI</sequence>
<dbReference type="Pfam" id="PF00067">
    <property type="entry name" value="p450"/>
    <property type="match status" value="2"/>
</dbReference>
<accession>A0AAD5YJ53</accession>
<evidence type="ECO:0000256" key="6">
    <source>
        <dbReference type="ARBA" id="ARBA00022692"/>
    </source>
</evidence>
<evidence type="ECO:0008006" key="17">
    <source>
        <dbReference type="Google" id="ProtNLM"/>
    </source>
</evidence>
<evidence type="ECO:0000256" key="3">
    <source>
        <dbReference type="ARBA" id="ARBA00005179"/>
    </source>
</evidence>
<comment type="similarity">
    <text evidence="4 14">Belongs to the cytochrome P450 family.</text>
</comment>
<keyword evidence="7 13" id="KW-0479">Metal-binding</keyword>
<proteinExistence type="inferred from homology"/>
<keyword evidence="11 14" id="KW-0503">Monooxygenase</keyword>
<dbReference type="PANTHER" id="PTHR46300:SF5">
    <property type="entry name" value="CYTOCHROME P450"/>
    <property type="match status" value="1"/>
</dbReference>
<organism evidence="15 16">
    <name type="scientific">Meripilus lineatus</name>
    <dbReference type="NCBI Taxonomy" id="2056292"/>
    <lineage>
        <taxon>Eukaryota</taxon>
        <taxon>Fungi</taxon>
        <taxon>Dikarya</taxon>
        <taxon>Basidiomycota</taxon>
        <taxon>Agaricomycotina</taxon>
        <taxon>Agaricomycetes</taxon>
        <taxon>Polyporales</taxon>
        <taxon>Meripilaceae</taxon>
        <taxon>Meripilus</taxon>
    </lineage>
</organism>
<feature type="binding site" description="axial binding residue" evidence="13">
    <location>
        <position position="308"/>
    </location>
    <ligand>
        <name>heme</name>
        <dbReference type="ChEBI" id="CHEBI:30413"/>
    </ligand>
    <ligandPart>
        <name>Fe</name>
        <dbReference type="ChEBI" id="CHEBI:18248"/>
    </ligandPart>
</feature>
<evidence type="ECO:0000256" key="5">
    <source>
        <dbReference type="ARBA" id="ARBA00022617"/>
    </source>
</evidence>
<dbReference type="GO" id="GO:0016705">
    <property type="term" value="F:oxidoreductase activity, acting on paired donors, with incorporation or reduction of molecular oxygen"/>
    <property type="evidence" value="ECO:0007669"/>
    <property type="project" value="InterPro"/>
</dbReference>
<keyword evidence="16" id="KW-1185">Reference proteome</keyword>
<dbReference type="GO" id="GO:0020037">
    <property type="term" value="F:heme binding"/>
    <property type="evidence" value="ECO:0007669"/>
    <property type="project" value="InterPro"/>
</dbReference>
<evidence type="ECO:0000256" key="9">
    <source>
        <dbReference type="ARBA" id="ARBA00023002"/>
    </source>
</evidence>
<comment type="cofactor">
    <cofactor evidence="1 13">
        <name>heme</name>
        <dbReference type="ChEBI" id="CHEBI:30413"/>
    </cofactor>
</comment>
<dbReference type="PRINTS" id="PR00463">
    <property type="entry name" value="EP450I"/>
</dbReference>
<dbReference type="EMBL" id="JANAWD010000009">
    <property type="protein sequence ID" value="KAJ3491619.1"/>
    <property type="molecule type" value="Genomic_DNA"/>
</dbReference>
<comment type="subcellular location">
    <subcellularLocation>
        <location evidence="2">Membrane</location>
    </subcellularLocation>
</comment>
<dbReference type="InterPro" id="IPR002401">
    <property type="entry name" value="Cyt_P450_E_grp-I"/>
</dbReference>
<evidence type="ECO:0000256" key="2">
    <source>
        <dbReference type="ARBA" id="ARBA00004370"/>
    </source>
</evidence>
<comment type="caution">
    <text evidence="15">The sequence shown here is derived from an EMBL/GenBank/DDBJ whole genome shotgun (WGS) entry which is preliminary data.</text>
</comment>
<name>A0AAD5YJ53_9APHY</name>
<dbReference type="InterPro" id="IPR017972">
    <property type="entry name" value="Cyt_P450_CS"/>
</dbReference>
<dbReference type="PROSITE" id="PS00086">
    <property type="entry name" value="CYTOCHROME_P450"/>
    <property type="match status" value="1"/>
</dbReference>
<keyword evidence="12" id="KW-0472">Membrane</keyword>
<dbReference type="InterPro" id="IPR050364">
    <property type="entry name" value="Cytochrome_P450_fung"/>
</dbReference>
<dbReference type="GO" id="GO:0005506">
    <property type="term" value="F:iron ion binding"/>
    <property type="evidence" value="ECO:0007669"/>
    <property type="project" value="InterPro"/>
</dbReference>
<gene>
    <name evidence="15" type="ORF">NLI96_g553</name>
</gene>
<evidence type="ECO:0000256" key="1">
    <source>
        <dbReference type="ARBA" id="ARBA00001971"/>
    </source>
</evidence>
<evidence type="ECO:0000256" key="8">
    <source>
        <dbReference type="ARBA" id="ARBA00022989"/>
    </source>
</evidence>
<evidence type="ECO:0000256" key="11">
    <source>
        <dbReference type="ARBA" id="ARBA00023033"/>
    </source>
</evidence>
<dbReference type="Proteomes" id="UP001212997">
    <property type="component" value="Unassembled WGS sequence"/>
</dbReference>
<dbReference type="InterPro" id="IPR001128">
    <property type="entry name" value="Cyt_P450"/>
</dbReference>
<evidence type="ECO:0000313" key="16">
    <source>
        <dbReference type="Proteomes" id="UP001212997"/>
    </source>
</evidence>
<keyword evidence="9 14" id="KW-0560">Oxidoreductase</keyword>
<dbReference type="GO" id="GO:0004497">
    <property type="term" value="F:monooxygenase activity"/>
    <property type="evidence" value="ECO:0007669"/>
    <property type="project" value="UniProtKB-KW"/>
</dbReference>
<keyword evidence="10 13" id="KW-0408">Iron</keyword>
<dbReference type="GO" id="GO:0016020">
    <property type="term" value="C:membrane"/>
    <property type="evidence" value="ECO:0007669"/>
    <property type="project" value="UniProtKB-SubCell"/>
</dbReference>
<dbReference type="Gene3D" id="1.10.630.10">
    <property type="entry name" value="Cytochrome P450"/>
    <property type="match status" value="1"/>
</dbReference>
<evidence type="ECO:0000256" key="7">
    <source>
        <dbReference type="ARBA" id="ARBA00022723"/>
    </source>
</evidence>
<dbReference type="PANTHER" id="PTHR46300">
    <property type="entry name" value="P450, PUTATIVE (EUROFUNG)-RELATED-RELATED"/>
    <property type="match status" value="1"/>
</dbReference>
<dbReference type="SUPFAM" id="SSF48264">
    <property type="entry name" value="Cytochrome P450"/>
    <property type="match status" value="2"/>
</dbReference>
<reference evidence="15" key="1">
    <citation type="submission" date="2022-07" db="EMBL/GenBank/DDBJ databases">
        <title>Genome Sequence of Physisporinus lineatus.</title>
        <authorList>
            <person name="Buettner E."/>
        </authorList>
    </citation>
    <scope>NUCLEOTIDE SEQUENCE</scope>
    <source>
        <strain evidence="15">VT162</strain>
    </source>
</reference>
<evidence type="ECO:0000256" key="13">
    <source>
        <dbReference type="PIRSR" id="PIRSR602401-1"/>
    </source>
</evidence>
<comment type="pathway">
    <text evidence="3">Secondary metabolite biosynthesis.</text>
</comment>
<evidence type="ECO:0000256" key="4">
    <source>
        <dbReference type="ARBA" id="ARBA00010617"/>
    </source>
</evidence>
<keyword evidence="5 13" id="KW-0349">Heme</keyword>
<keyword evidence="6" id="KW-0812">Transmembrane</keyword>
<dbReference type="AlphaFoldDB" id="A0AAD5YJ53"/>
<keyword evidence="8" id="KW-1133">Transmembrane helix</keyword>
<evidence type="ECO:0000313" key="15">
    <source>
        <dbReference type="EMBL" id="KAJ3491619.1"/>
    </source>
</evidence>
<protein>
    <recommendedName>
        <fullName evidence="17">Cytochrome P450</fullName>
    </recommendedName>
</protein>